<sequence>MSTIDGVVLAAYITFILAATFGFRKFATDSSQFVNAGGAMVWWMAGSTAFMTQFSAWTFTGAASKAFEDGIAVLVLFWGNAAGFFIAARYFAARYRKLRVETPMQVIRQRFGRPTEQLFTWLQFPLSTIAAAFWLNGLALFTAAVFDISLTGTIVFTGLIVTFIAISGGSWTVSATNVVQLVMLMAVTMVTGGFALYQAGGPTELINRFPVDFIAGSDLNITTIFLFWSMMMLVKQSLSTNNAITCYRFLVTRNEAEAQRAASLAGFLFLVGPVLWFIPPWVVAADNIQLQQAYPNLGANAGNAAYLYFVEHYMPIGTLGLIMAAMIAATIAPMTTALNRNAGIFVRNVYPLYGHAEPSEARLLRIGKTTTLINGLLATLMALIFSTLEGIGFFDLMMLFGALLQMPLAIPALLAVVVRRTPDWAGWSTVLVGLTVSLFMQFGFSVQWLGTVLSEQPLTARESIDLKIATTIAAQALITGGYFCLTRLWFARARNQRGSELARFSMNLRRPLSALEQRAADPRQGLFLGKLLTLLGVATGLLCAFSWSAPGNALFLLMGIAMILAGMGLLRWSAVAAED</sequence>
<dbReference type="RefSeq" id="WP_142929783.1">
    <property type="nucleotide sequence ID" value="NZ_ML660111.1"/>
</dbReference>
<feature type="transmembrane region" description="Helical" evidence="7">
    <location>
        <begin position="397"/>
        <end position="418"/>
    </location>
</feature>
<feature type="transmembrane region" description="Helical" evidence="7">
    <location>
        <begin position="527"/>
        <end position="547"/>
    </location>
</feature>
<feature type="transmembrane region" description="Helical" evidence="7">
    <location>
        <begin position="6"/>
        <end position="27"/>
    </location>
</feature>
<keyword evidence="3 7" id="KW-0812">Transmembrane</keyword>
<evidence type="ECO:0000313" key="8">
    <source>
        <dbReference type="EMBL" id="TQV67284.1"/>
    </source>
</evidence>
<dbReference type="InterPro" id="IPR038377">
    <property type="entry name" value="Na/Glc_symporter_sf"/>
</dbReference>
<keyword evidence="5 7" id="KW-0472">Membrane</keyword>
<dbReference type="GO" id="GO:0005412">
    <property type="term" value="F:D-glucose:sodium symporter activity"/>
    <property type="evidence" value="ECO:0007669"/>
    <property type="project" value="TreeGrafter"/>
</dbReference>
<dbReference type="Pfam" id="PF00474">
    <property type="entry name" value="SSF"/>
    <property type="match status" value="1"/>
</dbReference>
<organism evidence="8 9">
    <name type="scientific">Exilibacterium tricleocarpae</name>
    <dbReference type="NCBI Taxonomy" id="2591008"/>
    <lineage>
        <taxon>Bacteria</taxon>
        <taxon>Pseudomonadati</taxon>
        <taxon>Pseudomonadota</taxon>
        <taxon>Gammaproteobacteria</taxon>
        <taxon>Cellvibrionales</taxon>
        <taxon>Cellvibrionaceae</taxon>
        <taxon>Exilibacterium</taxon>
    </lineage>
</organism>
<evidence type="ECO:0000256" key="4">
    <source>
        <dbReference type="ARBA" id="ARBA00022989"/>
    </source>
</evidence>
<feature type="transmembrane region" description="Helical" evidence="7">
    <location>
        <begin position="468"/>
        <end position="490"/>
    </location>
</feature>
<dbReference type="GO" id="GO:0005886">
    <property type="term" value="C:plasma membrane"/>
    <property type="evidence" value="ECO:0007669"/>
    <property type="project" value="TreeGrafter"/>
</dbReference>
<dbReference type="AlphaFoldDB" id="A0A545SQM9"/>
<dbReference type="PANTHER" id="PTHR11819">
    <property type="entry name" value="SOLUTE CARRIER FAMILY 5"/>
    <property type="match status" value="1"/>
</dbReference>
<feature type="transmembrane region" description="Helical" evidence="7">
    <location>
        <begin position="118"/>
        <end position="135"/>
    </location>
</feature>
<proteinExistence type="inferred from homology"/>
<name>A0A545SQM9_9GAMM</name>
<evidence type="ECO:0000256" key="3">
    <source>
        <dbReference type="ARBA" id="ARBA00022692"/>
    </source>
</evidence>
<dbReference type="OrthoDB" id="9803348at2"/>
<keyword evidence="4 7" id="KW-1133">Transmembrane helix</keyword>
<feature type="transmembrane region" description="Helical" evidence="7">
    <location>
        <begin position="178"/>
        <end position="197"/>
    </location>
</feature>
<evidence type="ECO:0000313" key="9">
    <source>
        <dbReference type="Proteomes" id="UP000319732"/>
    </source>
</evidence>
<evidence type="ECO:0000256" key="2">
    <source>
        <dbReference type="ARBA" id="ARBA00006434"/>
    </source>
</evidence>
<feature type="transmembrane region" description="Helical" evidence="7">
    <location>
        <begin position="39"/>
        <end position="59"/>
    </location>
</feature>
<keyword evidence="9" id="KW-1185">Reference proteome</keyword>
<feature type="transmembrane region" description="Helical" evidence="7">
    <location>
        <begin position="71"/>
        <end position="92"/>
    </location>
</feature>
<dbReference type="InterPro" id="IPR001734">
    <property type="entry name" value="Na/solute_symporter"/>
</dbReference>
<dbReference type="Proteomes" id="UP000319732">
    <property type="component" value="Unassembled WGS sequence"/>
</dbReference>
<reference evidence="8 9" key="1">
    <citation type="submission" date="2019-06" db="EMBL/GenBank/DDBJ databases">
        <title>Whole genome sequence for Cellvibrionaceae sp. R142.</title>
        <authorList>
            <person name="Wang G."/>
        </authorList>
    </citation>
    <scope>NUCLEOTIDE SEQUENCE [LARGE SCALE GENOMIC DNA]</scope>
    <source>
        <strain evidence="8 9">R142</strain>
    </source>
</reference>
<evidence type="ECO:0000256" key="1">
    <source>
        <dbReference type="ARBA" id="ARBA00004141"/>
    </source>
</evidence>
<evidence type="ECO:0000256" key="7">
    <source>
        <dbReference type="SAM" id="Phobius"/>
    </source>
</evidence>
<dbReference type="PROSITE" id="PS50283">
    <property type="entry name" value="NA_SOLUT_SYMP_3"/>
    <property type="match status" value="1"/>
</dbReference>
<comment type="subcellular location">
    <subcellularLocation>
        <location evidence="1">Membrane</location>
        <topology evidence="1">Multi-pass membrane protein</topology>
    </subcellularLocation>
</comment>
<feature type="transmembrane region" description="Helical" evidence="7">
    <location>
        <begin position="141"/>
        <end position="166"/>
    </location>
</feature>
<dbReference type="Gene3D" id="1.20.1730.10">
    <property type="entry name" value="Sodium/glucose cotransporter"/>
    <property type="match status" value="1"/>
</dbReference>
<comment type="similarity">
    <text evidence="2 6">Belongs to the sodium:solute symporter (SSF) (TC 2.A.21) family.</text>
</comment>
<feature type="transmembrane region" description="Helical" evidence="7">
    <location>
        <begin position="372"/>
        <end position="391"/>
    </location>
</feature>
<feature type="transmembrane region" description="Helical" evidence="7">
    <location>
        <begin position="261"/>
        <end position="278"/>
    </location>
</feature>
<evidence type="ECO:0000256" key="5">
    <source>
        <dbReference type="ARBA" id="ARBA00023136"/>
    </source>
</evidence>
<gene>
    <name evidence="8" type="ORF">FKG94_25485</name>
</gene>
<dbReference type="PANTHER" id="PTHR11819:SF195">
    <property type="entry name" value="SODIUM_GLUCOSE COTRANSPORTER 4"/>
    <property type="match status" value="1"/>
</dbReference>
<comment type="caution">
    <text evidence="8">The sequence shown here is derived from an EMBL/GenBank/DDBJ whole genome shotgun (WGS) entry which is preliminary data.</text>
</comment>
<feature type="transmembrane region" description="Helical" evidence="7">
    <location>
        <begin position="316"/>
        <end position="338"/>
    </location>
</feature>
<feature type="transmembrane region" description="Helical" evidence="7">
    <location>
        <begin position="553"/>
        <end position="572"/>
    </location>
</feature>
<feature type="transmembrane region" description="Helical" evidence="7">
    <location>
        <begin position="430"/>
        <end position="448"/>
    </location>
</feature>
<accession>A0A545SQM9</accession>
<dbReference type="EMBL" id="VHSG01000035">
    <property type="protein sequence ID" value="TQV67284.1"/>
    <property type="molecule type" value="Genomic_DNA"/>
</dbReference>
<protein>
    <submittedName>
        <fullName evidence="8">Transporter</fullName>
    </submittedName>
</protein>
<evidence type="ECO:0000256" key="6">
    <source>
        <dbReference type="RuleBase" id="RU362091"/>
    </source>
</evidence>